<dbReference type="GeneID" id="20667000"/>
<dbReference type="Proteomes" id="UP000030671">
    <property type="component" value="Unassembled WGS sequence"/>
</dbReference>
<dbReference type="AlphaFoldDB" id="W4KQ55"/>
<name>W4KQ55_HETIT</name>
<organism evidence="1 2">
    <name type="scientific">Heterobasidion irregulare (strain TC 32-1)</name>
    <dbReference type="NCBI Taxonomy" id="747525"/>
    <lineage>
        <taxon>Eukaryota</taxon>
        <taxon>Fungi</taxon>
        <taxon>Dikarya</taxon>
        <taxon>Basidiomycota</taxon>
        <taxon>Agaricomycotina</taxon>
        <taxon>Agaricomycetes</taxon>
        <taxon>Russulales</taxon>
        <taxon>Bondarzewiaceae</taxon>
        <taxon>Heterobasidion</taxon>
        <taxon>Heterobasidion annosum species complex</taxon>
    </lineage>
</organism>
<dbReference type="KEGG" id="hir:HETIRDRAFT_140760"/>
<proteinExistence type="predicted"/>
<evidence type="ECO:0000313" key="1">
    <source>
        <dbReference type="EMBL" id="ETW87191.1"/>
    </source>
</evidence>
<dbReference type="RefSeq" id="XP_009541122.1">
    <property type="nucleotide sequence ID" value="XM_009542827.1"/>
</dbReference>
<dbReference type="HOGENOM" id="CLU_2855880_0_0_1"/>
<keyword evidence="2" id="KW-1185">Reference proteome</keyword>
<accession>W4KQ55</accession>
<dbReference type="EMBL" id="KI925454">
    <property type="protein sequence ID" value="ETW87191.1"/>
    <property type="molecule type" value="Genomic_DNA"/>
</dbReference>
<feature type="non-terminal residue" evidence="1">
    <location>
        <position position="1"/>
    </location>
</feature>
<sequence length="65" mass="7390">TVWVAADDYGRASARRAGDTRSCRVFLRARHELRCRRHHEYACWARRGPTDPPTRLSVCAGAAHL</sequence>
<evidence type="ECO:0000313" key="2">
    <source>
        <dbReference type="Proteomes" id="UP000030671"/>
    </source>
</evidence>
<dbReference type="InParanoid" id="W4KQ55"/>
<protein>
    <submittedName>
        <fullName evidence="1">Uncharacterized protein</fullName>
    </submittedName>
</protein>
<gene>
    <name evidence="1" type="ORF">HETIRDRAFT_140760</name>
</gene>
<reference evidence="1 2" key="1">
    <citation type="journal article" date="2012" name="New Phytol.">
        <title>Insight into trade-off between wood decay and parasitism from the genome of a fungal forest pathogen.</title>
        <authorList>
            <person name="Olson A."/>
            <person name="Aerts A."/>
            <person name="Asiegbu F."/>
            <person name="Belbahri L."/>
            <person name="Bouzid O."/>
            <person name="Broberg A."/>
            <person name="Canback B."/>
            <person name="Coutinho P.M."/>
            <person name="Cullen D."/>
            <person name="Dalman K."/>
            <person name="Deflorio G."/>
            <person name="van Diepen L.T."/>
            <person name="Dunand C."/>
            <person name="Duplessis S."/>
            <person name="Durling M."/>
            <person name="Gonthier P."/>
            <person name="Grimwood J."/>
            <person name="Fossdal C.G."/>
            <person name="Hansson D."/>
            <person name="Henrissat B."/>
            <person name="Hietala A."/>
            <person name="Himmelstrand K."/>
            <person name="Hoffmeister D."/>
            <person name="Hogberg N."/>
            <person name="James T.Y."/>
            <person name="Karlsson M."/>
            <person name="Kohler A."/>
            <person name="Kues U."/>
            <person name="Lee Y.H."/>
            <person name="Lin Y.C."/>
            <person name="Lind M."/>
            <person name="Lindquist E."/>
            <person name="Lombard V."/>
            <person name="Lucas S."/>
            <person name="Lunden K."/>
            <person name="Morin E."/>
            <person name="Murat C."/>
            <person name="Park J."/>
            <person name="Raffaello T."/>
            <person name="Rouze P."/>
            <person name="Salamov A."/>
            <person name="Schmutz J."/>
            <person name="Solheim H."/>
            <person name="Stahlberg J."/>
            <person name="Velez H."/>
            <person name="de Vries R.P."/>
            <person name="Wiebenga A."/>
            <person name="Woodward S."/>
            <person name="Yakovlev I."/>
            <person name="Garbelotto M."/>
            <person name="Martin F."/>
            <person name="Grigoriev I.V."/>
            <person name="Stenlid J."/>
        </authorList>
    </citation>
    <scope>NUCLEOTIDE SEQUENCE [LARGE SCALE GENOMIC DNA]</scope>
    <source>
        <strain evidence="1 2">TC 32-1</strain>
    </source>
</reference>